<gene>
    <name evidence="2" type="ORF">K435DRAFT_810408</name>
</gene>
<reference evidence="2 3" key="1">
    <citation type="journal article" date="2019" name="Nat. Ecol. Evol.">
        <title>Megaphylogeny resolves global patterns of mushroom evolution.</title>
        <authorList>
            <person name="Varga T."/>
            <person name="Krizsan K."/>
            <person name="Foldi C."/>
            <person name="Dima B."/>
            <person name="Sanchez-Garcia M."/>
            <person name="Sanchez-Ramirez S."/>
            <person name="Szollosi G.J."/>
            <person name="Szarkandi J.G."/>
            <person name="Papp V."/>
            <person name="Albert L."/>
            <person name="Andreopoulos W."/>
            <person name="Angelini C."/>
            <person name="Antonin V."/>
            <person name="Barry K.W."/>
            <person name="Bougher N.L."/>
            <person name="Buchanan P."/>
            <person name="Buyck B."/>
            <person name="Bense V."/>
            <person name="Catcheside P."/>
            <person name="Chovatia M."/>
            <person name="Cooper J."/>
            <person name="Damon W."/>
            <person name="Desjardin D."/>
            <person name="Finy P."/>
            <person name="Geml J."/>
            <person name="Haridas S."/>
            <person name="Hughes K."/>
            <person name="Justo A."/>
            <person name="Karasinski D."/>
            <person name="Kautmanova I."/>
            <person name="Kiss B."/>
            <person name="Kocsube S."/>
            <person name="Kotiranta H."/>
            <person name="LaButti K.M."/>
            <person name="Lechner B.E."/>
            <person name="Liimatainen K."/>
            <person name="Lipzen A."/>
            <person name="Lukacs Z."/>
            <person name="Mihaltcheva S."/>
            <person name="Morgado L.N."/>
            <person name="Niskanen T."/>
            <person name="Noordeloos M.E."/>
            <person name="Ohm R.A."/>
            <person name="Ortiz-Santana B."/>
            <person name="Ovrebo C."/>
            <person name="Racz N."/>
            <person name="Riley R."/>
            <person name="Savchenko A."/>
            <person name="Shiryaev A."/>
            <person name="Soop K."/>
            <person name="Spirin V."/>
            <person name="Szebenyi C."/>
            <person name="Tomsovsky M."/>
            <person name="Tulloss R.E."/>
            <person name="Uehling J."/>
            <person name="Grigoriev I.V."/>
            <person name="Vagvolgyi C."/>
            <person name="Papp T."/>
            <person name="Martin F.M."/>
            <person name="Miettinen O."/>
            <person name="Hibbett D.S."/>
            <person name="Nagy L.G."/>
        </authorList>
    </citation>
    <scope>NUCLEOTIDE SEQUENCE [LARGE SCALE GENOMIC DNA]</scope>
    <source>
        <strain evidence="2 3">CBS 962.96</strain>
    </source>
</reference>
<dbReference type="AlphaFoldDB" id="A0A4S8KV81"/>
<feature type="chain" id="PRO_5020415130" evidence="1">
    <location>
        <begin position="24"/>
        <end position="130"/>
    </location>
</feature>
<proteinExistence type="predicted"/>
<evidence type="ECO:0000313" key="2">
    <source>
        <dbReference type="EMBL" id="THU79807.1"/>
    </source>
</evidence>
<evidence type="ECO:0000256" key="1">
    <source>
        <dbReference type="SAM" id="SignalP"/>
    </source>
</evidence>
<name>A0A4S8KV81_DENBC</name>
<feature type="signal peptide" evidence="1">
    <location>
        <begin position="1"/>
        <end position="23"/>
    </location>
</feature>
<protein>
    <submittedName>
        <fullName evidence="2">Uncharacterized protein</fullName>
    </submittedName>
</protein>
<keyword evidence="3" id="KW-1185">Reference proteome</keyword>
<sequence>MGRTTSAFVVLLYLAVFLSIFISDQLPSVPSEDVQHREFGLNLTEAYADLQHVARMPHPYMSHANDQVRKYILRRVLDVQEKAKGNGVEINVSDGSWGANYLTLTGIGTYFEGTNILVKTLGSSEAQYSK</sequence>
<dbReference type="EMBL" id="ML179974">
    <property type="protein sequence ID" value="THU79807.1"/>
    <property type="molecule type" value="Genomic_DNA"/>
</dbReference>
<organism evidence="2 3">
    <name type="scientific">Dendrothele bispora (strain CBS 962.96)</name>
    <dbReference type="NCBI Taxonomy" id="1314807"/>
    <lineage>
        <taxon>Eukaryota</taxon>
        <taxon>Fungi</taxon>
        <taxon>Dikarya</taxon>
        <taxon>Basidiomycota</taxon>
        <taxon>Agaricomycotina</taxon>
        <taxon>Agaricomycetes</taxon>
        <taxon>Agaricomycetidae</taxon>
        <taxon>Agaricales</taxon>
        <taxon>Agaricales incertae sedis</taxon>
        <taxon>Dendrothele</taxon>
    </lineage>
</organism>
<keyword evidence="1" id="KW-0732">Signal</keyword>
<accession>A0A4S8KV81</accession>
<evidence type="ECO:0000313" key="3">
    <source>
        <dbReference type="Proteomes" id="UP000297245"/>
    </source>
</evidence>
<dbReference type="OrthoDB" id="76293at2759"/>
<dbReference type="Proteomes" id="UP000297245">
    <property type="component" value="Unassembled WGS sequence"/>
</dbReference>